<dbReference type="PANTHER" id="PTHR10098:SF108">
    <property type="entry name" value="TETRATRICOPEPTIDE REPEAT PROTEIN 28"/>
    <property type="match status" value="1"/>
</dbReference>
<dbReference type="PANTHER" id="PTHR10098">
    <property type="entry name" value="RAPSYN-RELATED"/>
    <property type="match status" value="1"/>
</dbReference>
<feature type="compositionally biased region" description="Pro residues" evidence="2">
    <location>
        <begin position="529"/>
        <end position="539"/>
    </location>
</feature>
<feature type="repeat" description="TPR" evidence="1">
    <location>
        <begin position="324"/>
        <end position="357"/>
    </location>
</feature>
<dbReference type="InterPro" id="IPR019734">
    <property type="entry name" value="TPR_rpt"/>
</dbReference>
<keyword evidence="1" id="KW-0802">TPR repeat</keyword>
<feature type="repeat" description="TPR" evidence="1">
    <location>
        <begin position="244"/>
        <end position="277"/>
    </location>
</feature>
<evidence type="ECO:0000313" key="3">
    <source>
        <dbReference type="EMBL" id="MDJ1171371.1"/>
    </source>
</evidence>
<keyword evidence="4" id="KW-1185">Reference proteome</keyword>
<dbReference type="InterPro" id="IPR011990">
    <property type="entry name" value="TPR-like_helical_dom_sf"/>
</dbReference>
<sequence>MDEQRVQAYLSLIQELLDCPSGEEVTILSNHPELMDEGLVQVMGAEAEKRAQQGQGNAGWLRNFAQKIETANYELPRLEIKLTADALLQQGFQQYQHSEYPQAWQSLQQSLALYQEIGDKAGIANCWGQLGSIQRNRGNWDEAERLYQQCLAIETELGDRSGMASSWGVLGDIQRNRGNWDEAERLYQQSLQLSTELGDRSGMASSWGLLGDIQRNRGNWDEAERLYQKKLDACRELGDKSGMSQVIGTLGDIQRNRGNWDEAERLYQQSLQLSTELGDRSGMASSWGVLGDIQRNRGNWDEAERLYQQCLAIETELGDRSGMATSWGQLGDIQRNRGNWDEAERLFQQSLQLRTELGDKSGMATSYNLLAFVHQQLNRIPEAIASWRAGLAICPPNRFPLEALELGSRLGDAGFDIQDWEIAIEGYEAAISAVETSCTFVESYTEKQKRRTAQLGVYEKLVQACINSGDIGRALASVERSKSRNLIELLANRELYPKGNIPPEILEQLDTLRREVTAKQQLLETLDRPQPPSDPPQPPLKKGGLSDSEPPLESRGFSFSQIIPQQKQNLCFSKPFFWPGSILCQPRIS</sequence>
<gene>
    <name evidence="3" type="ORF">PMG71_18225</name>
</gene>
<accession>A0ABT7AWV6</accession>
<reference evidence="3 4" key="1">
    <citation type="submission" date="2023-01" db="EMBL/GenBank/DDBJ databases">
        <title>Novel diversity within Roseofilum (Cyanobacteria; Desertifilaceae) from marine benthic mats with descriptions of four novel species.</title>
        <authorList>
            <person name="Wang Y."/>
            <person name="Berthold D.E."/>
            <person name="Hu J."/>
            <person name="Lefler F.W."/>
            <person name="Laughinghouse H.D. IV."/>
        </authorList>
    </citation>
    <scope>NUCLEOTIDE SEQUENCE [LARGE SCALE GENOMIC DNA]</scope>
    <source>
        <strain evidence="3 4">BLCC-M154</strain>
    </source>
</reference>
<name>A0ABT7AWV6_9CYAN</name>
<comment type="caution">
    <text evidence="3">The sequence shown here is derived from an EMBL/GenBank/DDBJ whole genome shotgun (WGS) entry which is preliminary data.</text>
</comment>
<dbReference type="PROSITE" id="PS50005">
    <property type="entry name" value="TPR"/>
    <property type="match status" value="5"/>
</dbReference>
<dbReference type="SUPFAM" id="SSF48452">
    <property type="entry name" value="TPR-like"/>
    <property type="match status" value="3"/>
</dbReference>
<feature type="region of interest" description="Disordered" evidence="2">
    <location>
        <begin position="523"/>
        <end position="557"/>
    </location>
</feature>
<organism evidence="3 4">
    <name type="scientific">Roseofilum acuticapitatum BLCC-M154</name>
    <dbReference type="NCBI Taxonomy" id="3022444"/>
    <lineage>
        <taxon>Bacteria</taxon>
        <taxon>Bacillati</taxon>
        <taxon>Cyanobacteriota</taxon>
        <taxon>Cyanophyceae</taxon>
        <taxon>Desertifilales</taxon>
        <taxon>Desertifilaceae</taxon>
        <taxon>Roseofilum</taxon>
        <taxon>Roseofilum acuticapitatum</taxon>
    </lineage>
</organism>
<protein>
    <submittedName>
        <fullName evidence="3">Tetratricopeptide repeat protein</fullName>
    </submittedName>
</protein>
<evidence type="ECO:0000256" key="1">
    <source>
        <dbReference type="PROSITE-ProRule" id="PRU00339"/>
    </source>
</evidence>
<dbReference type="Proteomes" id="UP001235303">
    <property type="component" value="Unassembled WGS sequence"/>
</dbReference>
<dbReference type="RefSeq" id="WP_283755123.1">
    <property type="nucleotide sequence ID" value="NZ_JAQOSP010000114.1"/>
</dbReference>
<dbReference type="Gene3D" id="1.25.40.10">
    <property type="entry name" value="Tetratricopeptide repeat domain"/>
    <property type="match status" value="2"/>
</dbReference>
<evidence type="ECO:0000256" key="2">
    <source>
        <dbReference type="SAM" id="MobiDB-lite"/>
    </source>
</evidence>
<evidence type="ECO:0000313" key="4">
    <source>
        <dbReference type="Proteomes" id="UP001235303"/>
    </source>
</evidence>
<dbReference type="Pfam" id="PF13424">
    <property type="entry name" value="TPR_12"/>
    <property type="match status" value="4"/>
</dbReference>
<feature type="repeat" description="TPR" evidence="1">
    <location>
        <begin position="164"/>
        <end position="197"/>
    </location>
</feature>
<dbReference type="EMBL" id="JAQOSP010000114">
    <property type="protein sequence ID" value="MDJ1171371.1"/>
    <property type="molecule type" value="Genomic_DNA"/>
</dbReference>
<feature type="repeat" description="TPR" evidence="1">
    <location>
        <begin position="124"/>
        <end position="157"/>
    </location>
</feature>
<feature type="repeat" description="TPR" evidence="1">
    <location>
        <begin position="284"/>
        <end position="317"/>
    </location>
</feature>
<proteinExistence type="predicted"/>
<dbReference type="SMART" id="SM00028">
    <property type="entry name" value="TPR"/>
    <property type="match status" value="8"/>
</dbReference>